<accession>A0A1W6SPI4</accession>
<dbReference type="EMBL" id="CP021106">
    <property type="protein sequence ID" value="ARO87716.1"/>
    <property type="molecule type" value="Genomic_DNA"/>
</dbReference>
<sequence>MTTHYVADARGDWPKLPPLKDWEDTCTTFHMWIQIVGKIRLMLSPDINHCWGSTFYVTTRGLTTSPIPYGVLTFAIDFDFIAHVLRITTSSGTERSFALEPMSVASFYRKTMQALSELGIEVKILARPVEIEVAIPFEHDDQHASYDAEAIFRFWHALVHADCIFKDFRARFMGKVSPVHFFWGGLDLAVTRFSGRTAPKHPGGAPNVAVRVTQDAYSHEVSSAGFWPGMGLGEAAFYAYAYPSPAGFDKYPVQPEAVDFHDKLHFFILPYEAVRTAENPAQTLLLFLQTTYDAAATLANWDRPALERKITPT</sequence>
<dbReference type="KEGG" id="nlc:EBAPG3_007985"/>
<evidence type="ECO:0000313" key="2">
    <source>
        <dbReference type="Proteomes" id="UP000012179"/>
    </source>
</evidence>
<evidence type="ECO:0000313" key="1">
    <source>
        <dbReference type="EMBL" id="ARO87716.1"/>
    </source>
</evidence>
<dbReference type="AlphaFoldDB" id="A0A1W6SPI4"/>
<dbReference type="RefSeq" id="WP_004176398.1">
    <property type="nucleotide sequence ID" value="NZ_CP021106.3"/>
</dbReference>
<dbReference type="InterPro" id="IPR046038">
    <property type="entry name" value="DUF5996"/>
</dbReference>
<proteinExistence type="predicted"/>
<keyword evidence="2" id="KW-1185">Reference proteome</keyword>
<dbReference type="Pfam" id="PF19459">
    <property type="entry name" value="DUF5996"/>
    <property type="match status" value="1"/>
</dbReference>
<evidence type="ECO:0008006" key="3">
    <source>
        <dbReference type="Google" id="ProtNLM"/>
    </source>
</evidence>
<gene>
    <name evidence="1" type="ORF">EBAPG3_007985</name>
</gene>
<protein>
    <recommendedName>
        <fullName evidence="3">Ava_C0101 and related proteins</fullName>
    </recommendedName>
</protein>
<dbReference type="eggNOG" id="ENOG502Z7SC">
    <property type="taxonomic scope" value="Bacteria"/>
</dbReference>
<dbReference type="OrthoDB" id="9800945at2"/>
<name>A0A1W6SPI4_9PROT</name>
<organism evidence="1 2">
    <name type="scientific">Nitrosospira lacus</name>
    <dbReference type="NCBI Taxonomy" id="1288494"/>
    <lineage>
        <taxon>Bacteria</taxon>
        <taxon>Pseudomonadati</taxon>
        <taxon>Pseudomonadota</taxon>
        <taxon>Betaproteobacteria</taxon>
        <taxon>Nitrosomonadales</taxon>
        <taxon>Nitrosomonadaceae</taxon>
        <taxon>Nitrosospira</taxon>
    </lineage>
</organism>
<dbReference type="Proteomes" id="UP000012179">
    <property type="component" value="Chromosome"/>
</dbReference>
<reference evidence="1 2" key="1">
    <citation type="journal article" date="2015" name="Int. J. Syst. Evol. Microbiol.">
        <title>Nitrosospira lacus sp. nov., a psychrotolerant, ammonia-oxidizing bacterium from sandy lake sediment.</title>
        <authorList>
            <person name="Urakawa H."/>
            <person name="Garcia J.C."/>
            <person name="Nielsen J.L."/>
            <person name="Le V.Q."/>
            <person name="Kozlowski J.A."/>
            <person name="Stein L.Y."/>
            <person name="Lim C.K."/>
            <person name="Pommerening-Roser A."/>
            <person name="Martens-Habbena W."/>
            <person name="Stahl D.A."/>
            <person name="Klotz M.G."/>
        </authorList>
    </citation>
    <scope>NUCLEOTIDE SEQUENCE [LARGE SCALE GENOMIC DNA]</scope>
    <source>
        <strain evidence="1 2">APG3</strain>
    </source>
</reference>